<evidence type="ECO:0000256" key="5">
    <source>
        <dbReference type="PIRNR" id="PIRNR005426"/>
    </source>
</evidence>
<accession>A0ABZ0PBJ2</accession>
<evidence type="ECO:0000256" key="1">
    <source>
        <dbReference type="ARBA" id="ARBA00008366"/>
    </source>
</evidence>
<dbReference type="InterPro" id="IPR000415">
    <property type="entry name" value="Nitroreductase-like"/>
</dbReference>
<evidence type="ECO:0000313" key="8">
    <source>
        <dbReference type="Proteomes" id="UP001305521"/>
    </source>
</evidence>
<dbReference type="InterPro" id="IPR016446">
    <property type="entry name" value="Flavin_OxRdtase_Frp"/>
</dbReference>
<keyword evidence="5" id="KW-0521">NADP</keyword>
<evidence type="ECO:0000256" key="4">
    <source>
        <dbReference type="ARBA" id="ARBA00023002"/>
    </source>
</evidence>
<dbReference type="RefSeq" id="WP_318647051.1">
    <property type="nucleotide sequence ID" value="NZ_CP137852.1"/>
</dbReference>
<dbReference type="Gene3D" id="3.40.109.10">
    <property type="entry name" value="NADH Oxidase"/>
    <property type="match status" value="1"/>
</dbReference>
<dbReference type="PANTHER" id="PTHR43425:SF2">
    <property type="entry name" value="OXYGEN-INSENSITIVE NADPH NITROREDUCTASE"/>
    <property type="match status" value="1"/>
</dbReference>
<keyword evidence="2 5" id="KW-0285">Flavoprotein</keyword>
<evidence type="ECO:0000256" key="3">
    <source>
        <dbReference type="ARBA" id="ARBA00022643"/>
    </source>
</evidence>
<gene>
    <name evidence="7" type="ORF">R9Z33_13240</name>
</gene>
<dbReference type="Pfam" id="PF00881">
    <property type="entry name" value="Nitroreductase"/>
    <property type="match status" value="1"/>
</dbReference>
<dbReference type="PANTHER" id="PTHR43425">
    <property type="entry name" value="OXYGEN-INSENSITIVE NADPH NITROREDUCTASE"/>
    <property type="match status" value="1"/>
</dbReference>
<organism evidence="7 8">
    <name type="scientific">Sediminicoccus rosea</name>
    <dbReference type="NCBI Taxonomy" id="1225128"/>
    <lineage>
        <taxon>Bacteria</taxon>
        <taxon>Pseudomonadati</taxon>
        <taxon>Pseudomonadota</taxon>
        <taxon>Alphaproteobacteria</taxon>
        <taxon>Acetobacterales</taxon>
        <taxon>Roseomonadaceae</taxon>
        <taxon>Sediminicoccus</taxon>
    </lineage>
</organism>
<keyword evidence="3 5" id="KW-0288">FMN</keyword>
<evidence type="ECO:0000313" key="7">
    <source>
        <dbReference type="EMBL" id="WPB83070.1"/>
    </source>
</evidence>
<keyword evidence="4 5" id="KW-0560">Oxidoreductase</keyword>
<dbReference type="Proteomes" id="UP001305521">
    <property type="component" value="Chromosome"/>
</dbReference>
<evidence type="ECO:0000259" key="6">
    <source>
        <dbReference type="Pfam" id="PF00881"/>
    </source>
</evidence>
<dbReference type="InterPro" id="IPR029479">
    <property type="entry name" value="Nitroreductase"/>
</dbReference>
<dbReference type="PIRSF" id="PIRSF005426">
    <property type="entry name" value="Frp"/>
    <property type="match status" value="1"/>
</dbReference>
<reference evidence="7 8" key="1">
    <citation type="submission" date="2023-11" db="EMBL/GenBank/DDBJ databases">
        <title>Arctic aerobic anoxygenic photoheterotroph Sediminicoccus rosea KRV36 adapts its photosynthesis to long days of polar summer.</title>
        <authorList>
            <person name="Tomasch J."/>
            <person name="Kopejtka K."/>
            <person name="Bily T."/>
            <person name="Gardiner A.T."/>
            <person name="Gardian Z."/>
            <person name="Shivaramu S."/>
            <person name="Koblizek M."/>
            <person name="Engelhardt F."/>
            <person name="Kaftan D."/>
        </authorList>
    </citation>
    <scope>NUCLEOTIDE SEQUENCE [LARGE SCALE GENOMIC DNA]</scope>
    <source>
        <strain evidence="7 8">R-30</strain>
    </source>
</reference>
<proteinExistence type="inferred from homology"/>
<comment type="similarity">
    <text evidence="1 5">Belongs to the flavin oxidoreductase frp family.</text>
</comment>
<feature type="domain" description="Nitroreductase" evidence="6">
    <location>
        <begin position="39"/>
        <end position="193"/>
    </location>
</feature>
<dbReference type="EMBL" id="CP137852">
    <property type="protein sequence ID" value="WPB83070.1"/>
    <property type="molecule type" value="Genomic_DNA"/>
</dbReference>
<sequence>MDISAPRPATAQEALALRYGADAIPAAGPWNDHIALLLSHRSVRGYRPDALPKGTLETLVAAAQSAATSSNLQTWSVVAVHDPAARAAMAKAAGNQKHIEQCPLFLVWCADVSRNARLGQEEGAELPTLPYLETFLVAAIDAALAAQNAVVAAESLGLSTVYIGALRNDPALVTELLGLPPGVMGVFGLCVGYAAPGVTSEVKPRLAQPAVLFHDRYDAAGEPALRAAYDAKMAEFSRRNEMAATSWSQRVIARMGKLTAMGGRDKLADVLRALGFPLR</sequence>
<protein>
    <submittedName>
        <fullName evidence="7">Nitroreductase family protein</fullName>
    </submittedName>
</protein>
<name>A0ABZ0PBJ2_9PROT</name>
<evidence type="ECO:0000256" key="2">
    <source>
        <dbReference type="ARBA" id="ARBA00022630"/>
    </source>
</evidence>
<keyword evidence="8" id="KW-1185">Reference proteome</keyword>
<dbReference type="SUPFAM" id="SSF55469">
    <property type="entry name" value="FMN-dependent nitroreductase-like"/>
    <property type="match status" value="1"/>
</dbReference>